<gene>
    <name evidence="2" type="ORF">Aau02nite_48720</name>
</gene>
<feature type="region of interest" description="Disordered" evidence="1">
    <location>
        <begin position="44"/>
        <end position="86"/>
    </location>
</feature>
<proteinExistence type="predicted"/>
<name>A0A919SI12_9ACTN</name>
<organism evidence="2 3">
    <name type="scientific">Actinoplanes auranticolor</name>
    <dbReference type="NCBI Taxonomy" id="47988"/>
    <lineage>
        <taxon>Bacteria</taxon>
        <taxon>Bacillati</taxon>
        <taxon>Actinomycetota</taxon>
        <taxon>Actinomycetes</taxon>
        <taxon>Micromonosporales</taxon>
        <taxon>Micromonosporaceae</taxon>
        <taxon>Actinoplanes</taxon>
    </lineage>
</organism>
<dbReference type="EMBL" id="BOQL01000038">
    <property type="protein sequence ID" value="GIM71989.1"/>
    <property type="molecule type" value="Genomic_DNA"/>
</dbReference>
<evidence type="ECO:0000256" key="1">
    <source>
        <dbReference type="SAM" id="MobiDB-lite"/>
    </source>
</evidence>
<evidence type="ECO:0000313" key="2">
    <source>
        <dbReference type="EMBL" id="GIM71989.1"/>
    </source>
</evidence>
<reference evidence="2" key="1">
    <citation type="submission" date="2021-03" db="EMBL/GenBank/DDBJ databases">
        <title>Whole genome shotgun sequence of Actinoplanes auranticolor NBRC 12245.</title>
        <authorList>
            <person name="Komaki H."/>
            <person name="Tamura T."/>
        </authorList>
    </citation>
    <scope>NUCLEOTIDE SEQUENCE</scope>
    <source>
        <strain evidence="2">NBRC 12245</strain>
    </source>
</reference>
<keyword evidence="3" id="KW-1185">Reference proteome</keyword>
<sequence>MPGTDVPEPPARAEVARHPVPGRTTRLLPGIDRAGVRILARPETPDHRQQVQQGGRRLAGAFRTPRTASRYTPSPPGAAPPSPCPEYPAACATEQADALNEKII</sequence>
<comment type="caution">
    <text evidence="2">The sequence shown here is derived from an EMBL/GenBank/DDBJ whole genome shotgun (WGS) entry which is preliminary data.</text>
</comment>
<dbReference type="AlphaFoldDB" id="A0A919SI12"/>
<feature type="compositionally biased region" description="Pro residues" evidence="1">
    <location>
        <begin position="73"/>
        <end position="86"/>
    </location>
</feature>
<protein>
    <submittedName>
        <fullName evidence="2">Uncharacterized protein</fullName>
    </submittedName>
</protein>
<dbReference type="Proteomes" id="UP000681340">
    <property type="component" value="Unassembled WGS sequence"/>
</dbReference>
<evidence type="ECO:0000313" key="3">
    <source>
        <dbReference type="Proteomes" id="UP000681340"/>
    </source>
</evidence>
<accession>A0A919SI12</accession>